<dbReference type="GeneID" id="26039332"/>
<dbReference type="PIRSF" id="PIRSF002134">
    <property type="entry name" value="Ribosomal_S13"/>
    <property type="match status" value="1"/>
</dbReference>
<evidence type="ECO:0000256" key="4">
    <source>
        <dbReference type="RuleBase" id="RU003830"/>
    </source>
</evidence>
<protein>
    <submittedName>
        <fullName evidence="5">Ribosomal protein S13</fullName>
    </submittedName>
</protein>
<sequence length="116" mass="13208">MVYLFESELPENKSVSFAMTRVFGIGQSNSNLICKKLGFSKNLKIKDLTKEQISKLAQSLESSNIMVLGDLKKIKSLDKNRLFSIKSYRGIRLRQGLPVRGQRTHTNANTSKKRFL</sequence>
<name>A0A0U2KGN4_FISSO</name>
<organism evidence="5">
    <name type="scientific">Fistulifera solaris</name>
    <name type="common">Oleaginous diatom</name>
    <dbReference type="NCBI Taxonomy" id="1519565"/>
    <lineage>
        <taxon>Eukaryota</taxon>
        <taxon>Sar</taxon>
        <taxon>Stramenopiles</taxon>
        <taxon>Ochrophyta</taxon>
        <taxon>Bacillariophyta</taxon>
        <taxon>Bacillariophyceae</taxon>
        <taxon>Bacillariophycidae</taxon>
        <taxon>Naviculales</taxon>
        <taxon>Naviculaceae</taxon>
        <taxon>Fistulifera</taxon>
    </lineage>
</organism>
<keyword evidence="5" id="KW-0496">Mitochondrion</keyword>
<comment type="similarity">
    <text evidence="1 4">Belongs to the universal ribosomal protein uS13 family.</text>
</comment>
<dbReference type="PANTHER" id="PTHR10871">
    <property type="entry name" value="30S RIBOSOMAL PROTEIN S13/40S RIBOSOMAL PROTEIN S18"/>
    <property type="match status" value="1"/>
</dbReference>
<evidence type="ECO:0000256" key="2">
    <source>
        <dbReference type="ARBA" id="ARBA00022980"/>
    </source>
</evidence>
<dbReference type="FunFam" id="1.10.8.50:FF:000001">
    <property type="entry name" value="30S ribosomal protein S13"/>
    <property type="match status" value="1"/>
</dbReference>
<evidence type="ECO:0000313" key="5">
    <source>
        <dbReference type="EMBL" id="ALG35791.1"/>
    </source>
</evidence>
<dbReference type="AlphaFoldDB" id="A0A0U2KGN4"/>
<dbReference type="Gene3D" id="4.10.910.10">
    <property type="entry name" value="30s ribosomal protein s13, domain 2"/>
    <property type="match status" value="1"/>
</dbReference>
<geneLocation type="mitochondrion" evidence="5"/>
<dbReference type="GO" id="GO:0006412">
    <property type="term" value="P:translation"/>
    <property type="evidence" value="ECO:0007669"/>
    <property type="project" value="InterPro"/>
</dbReference>
<gene>
    <name evidence="5" type="primary">rps13</name>
</gene>
<evidence type="ECO:0000256" key="3">
    <source>
        <dbReference type="ARBA" id="ARBA00023274"/>
    </source>
</evidence>
<keyword evidence="3 4" id="KW-0687">Ribonucleoprotein</keyword>
<dbReference type="PANTHER" id="PTHR10871:SF1">
    <property type="entry name" value="SMALL RIBOSOMAL SUBUNIT PROTEIN US13M"/>
    <property type="match status" value="1"/>
</dbReference>
<dbReference type="EMBL" id="KT363689">
    <property type="protein sequence ID" value="ALG35791.1"/>
    <property type="molecule type" value="Genomic_DNA"/>
</dbReference>
<reference evidence="5" key="1">
    <citation type="journal article" date="2015" name="Mitochondrial DNA">
        <title>Complete mitochondrial genome of Fistulifera solaris (Bacillariophycidae).</title>
        <authorList>
            <person name="Tang X."/>
            <person name="Bi G."/>
        </authorList>
    </citation>
    <scope>NUCLEOTIDE SEQUENCE</scope>
</reference>
<dbReference type="GO" id="GO:0003735">
    <property type="term" value="F:structural constituent of ribosome"/>
    <property type="evidence" value="ECO:0007669"/>
    <property type="project" value="InterPro"/>
</dbReference>
<dbReference type="InterPro" id="IPR027437">
    <property type="entry name" value="Rbsml_uS13_C"/>
</dbReference>
<dbReference type="InterPro" id="IPR001892">
    <property type="entry name" value="Ribosomal_uS13"/>
</dbReference>
<dbReference type="GO" id="GO:0015935">
    <property type="term" value="C:small ribosomal subunit"/>
    <property type="evidence" value="ECO:0007669"/>
    <property type="project" value="TreeGrafter"/>
</dbReference>
<dbReference type="PROSITE" id="PS50159">
    <property type="entry name" value="RIBOSOMAL_S13_2"/>
    <property type="match status" value="1"/>
</dbReference>
<accession>A0A0U2KGN4</accession>
<dbReference type="RefSeq" id="YP_009167323.1">
    <property type="nucleotide sequence ID" value="NC_027978.1"/>
</dbReference>
<keyword evidence="2 4" id="KW-0689">Ribosomal protein</keyword>
<dbReference type="SUPFAM" id="SSF46946">
    <property type="entry name" value="S13-like H2TH domain"/>
    <property type="match status" value="1"/>
</dbReference>
<dbReference type="GO" id="GO:0003723">
    <property type="term" value="F:RNA binding"/>
    <property type="evidence" value="ECO:0007669"/>
    <property type="project" value="InterPro"/>
</dbReference>
<dbReference type="GO" id="GO:0005739">
    <property type="term" value="C:mitochondrion"/>
    <property type="evidence" value="ECO:0007669"/>
    <property type="project" value="TreeGrafter"/>
</dbReference>
<evidence type="ECO:0000256" key="1">
    <source>
        <dbReference type="ARBA" id="ARBA00008080"/>
    </source>
</evidence>
<proteinExistence type="inferred from homology"/>
<dbReference type="HAMAP" id="MF_01315">
    <property type="entry name" value="Ribosomal_uS13"/>
    <property type="match status" value="1"/>
</dbReference>
<dbReference type="Gene3D" id="1.10.8.50">
    <property type="match status" value="1"/>
</dbReference>
<dbReference type="InterPro" id="IPR010979">
    <property type="entry name" value="Ribosomal_uS13-like_H2TH"/>
</dbReference>
<dbReference type="Pfam" id="PF00416">
    <property type="entry name" value="Ribosomal_S13"/>
    <property type="match status" value="1"/>
</dbReference>